<dbReference type="Proteomes" id="UP001208570">
    <property type="component" value="Unassembled WGS sequence"/>
</dbReference>
<organism evidence="3 4">
    <name type="scientific">Paralvinella palmiformis</name>
    <dbReference type="NCBI Taxonomy" id="53620"/>
    <lineage>
        <taxon>Eukaryota</taxon>
        <taxon>Metazoa</taxon>
        <taxon>Spiralia</taxon>
        <taxon>Lophotrochozoa</taxon>
        <taxon>Annelida</taxon>
        <taxon>Polychaeta</taxon>
        <taxon>Sedentaria</taxon>
        <taxon>Canalipalpata</taxon>
        <taxon>Terebellida</taxon>
        <taxon>Terebelliformia</taxon>
        <taxon>Alvinellidae</taxon>
        <taxon>Paralvinella</taxon>
    </lineage>
</organism>
<comment type="caution">
    <text evidence="3">The sequence shown here is derived from an EMBL/GenBank/DDBJ whole genome shotgun (WGS) entry which is preliminary data.</text>
</comment>
<keyword evidence="2" id="KW-0472">Membrane</keyword>
<keyword evidence="2" id="KW-1133">Transmembrane helix</keyword>
<feature type="region of interest" description="Disordered" evidence="1">
    <location>
        <begin position="1"/>
        <end position="162"/>
    </location>
</feature>
<dbReference type="AlphaFoldDB" id="A0AAD9IYC9"/>
<evidence type="ECO:0000256" key="2">
    <source>
        <dbReference type="SAM" id="Phobius"/>
    </source>
</evidence>
<keyword evidence="2" id="KW-0812">Transmembrane</keyword>
<feature type="compositionally biased region" description="Basic and acidic residues" evidence="1">
    <location>
        <begin position="94"/>
        <end position="104"/>
    </location>
</feature>
<gene>
    <name evidence="3" type="ORF">LSH36_908g01012</name>
</gene>
<proteinExistence type="predicted"/>
<dbReference type="EMBL" id="JAODUP010000908">
    <property type="protein sequence ID" value="KAK2142836.1"/>
    <property type="molecule type" value="Genomic_DNA"/>
</dbReference>
<name>A0AAD9IYC9_9ANNE</name>
<feature type="transmembrane region" description="Helical" evidence="2">
    <location>
        <begin position="266"/>
        <end position="291"/>
    </location>
</feature>
<protein>
    <submittedName>
        <fullName evidence="3">Uncharacterized protein</fullName>
    </submittedName>
</protein>
<evidence type="ECO:0000313" key="4">
    <source>
        <dbReference type="Proteomes" id="UP001208570"/>
    </source>
</evidence>
<keyword evidence="4" id="KW-1185">Reference proteome</keyword>
<accession>A0AAD9IYC9</accession>
<evidence type="ECO:0000256" key="1">
    <source>
        <dbReference type="SAM" id="MobiDB-lite"/>
    </source>
</evidence>
<sequence length="394" mass="42485">MSKEYAPLPFSYLTGGVAPEKKATGFKKSTSENEQEPSEQSSAPYSIYSGKTLEREGKPRVVSMDVADPYLLSTGTLDQPRPGSVGGGEARNSYAEDPRYRDSVPSESDGGNVFFRSPDGGDSPKQHDRKPEQRANQVSDSAPGYVNHGADVNQGNDGGGGKKLPRFLVSENGVYQYYSGSNGEAGEMKPMDKIQQQTTDNGANPIWDKYYATGGLDPSYEANKPIGGASHGMRPTTKVDDFNTLLRASTSEEDEGSCCCCKTKKAAVLCAVLLTAVLCLGIGFICGWFIFQEFGSKTGRRTDWYCDALRSAASMETANLGHRDHRDKPQRARAHVREMDAVCYSLSDGAVDGSTTATFTTPTTMMTTTIQTTLASTTDETNFTSTLQTSPTVT</sequence>
<feature type="compositionally biased region" description="Basic and acidic residues" evidence="1">
    <location>
        <begin position="122"/>
        <end position="133"/>
    </location>
</feature>
<reference evidence="3" key="1">
    <citation type="journal article" date="2023" name="Mol. Biol. Evol.">
        <title>Third-Generation Sequencing Reveals the Adaptive Role of the Epigenome in Three Deep-Sea Polychaetes.</title>
        <authorList>
            <person name="Perez M."/>
            <person name="Aroh O."/>
            <person name="Sun Y."/>
            <person name="Lan Y."/>
            <person name="Juniper S.K."/>
            <person name="Young C.R."/>
            <person name="Angers B."/>
            <person name="Qian P.Y."/>
        </authorList>
    </citation>
    <scope>NUCLEOTIDE SEQUENCE</scope>
    <source>
        <strain evidence="3">P08H-3</strain>
    </source>
</reference>
<evidence type="ECO:0000313" key="3">
    <source>
        <dbReference type="EMBL" id="KAK2142836.1"/>
    </source>
</evidence>